<evidence type="ECO:0000256" key="1">
    <source>
        <dbReference type="SAM" id="Phobius"/>
    </source>
</evidence>
<gene>
    <name evidence="3" type="primary">LOC100368550</name>
</gene>
<keyword evidence="1" id="KW-1133">Transmembrane helix</keyword>
<evidence type="ECO:0000313" key="3">
    <source>
        <dbReference type="RefSeq" id="XP_002742056.1"/>
    </source>
</evidence>
<evidence type="ECO:0000313" key="2">
    <source>
        <dbReference type="Proteomes" id="UP000694865"/>
    </source>
</evidence>
<keyword evidence="1" id="KW-0472">Membrane</keyword>
<feature type="transmembrane region" description="Helical" evidence="1">
    <location>
        <begin position="6"/>
        <end position="26"/>
    </location>
</feature>
<dbReference type="RefSeq" id="XP_002742056.1">
    <property type="nucleotide sequence ID" value="XM_002742010.1"/>
</dbReference>
<sequence length="273" mass="31081">MARIKATKSLLVLGVIVVGISGYVLISSRNHRVHSKLNRDEFSILESINAMNTLSEKTITANIMNVTSIHKVRCDVPAVLTKLNISRNSTNHIRDKINNLVLTKSNVKMGMAIHLNDQRVYRISSEFYSILPGKGFISASRNRSCIITSNDVYDMKCTTVPFLYYMTCGLGPSVWDYSTRPEDHVVQITLGDLENFQFLKSVSGRYHFLQTLDDLGISILLLPLYEITNEENNILILDNVVRFFVNNRRKLSTKLYITTTQDQLSSRQVIPRY</sequence>
<proteinExistence type="predicted"/>
<protein>
    <submittedName>
        <fullName evidence="3">Uncharacterized protein LOC100368550</fullName>
    </submittedName>
</protein>
<dbReference type="GeneID" id="100368550"/>
<reference evidence="3" key="1">
    <citation type="submission" date="2025-08" db="UniProtKB">
        <authorList>
            <consortium name="RefSeq"/>
        </authorList>
    </citation>
    <scope>IDENTIFICATION</scope>
    <source>
        <tissue evidence="3">Testes</tissue>
    </source>
</reference>
<keyword evidence="1" id="KW-0812">Transmembrane</keyword>
<organism evidence="2 3">
    <name type="scientific">Saccoglossus kowalevskii</name>
    <name type="common">Acorn worm</name>
    <dbReference type="NCBI Taxonomy" id="10224"/>
    <lineage>
        <taxon>Eukaryota</taxon>
        <taxon>Metazoa</taxon>
        <taxon>Hemichordata</taxon>
        <taxon>Enteropneusta</taxon>
        <taxon>Harrimaniidae</taxon>
        <taxon>Saccoglossus</taxon>
    </lineage>
</organism>
<dbReference type="Proteomes" id="UP000694865">
    <property type="component" value="Unplaced"/>
</dbReference>
<name>A0ABM0H1E6_SACKO</name>
<keyword evidence="2" id="KW-1185">Reference proteome</keyword>
<accession>A0ABM0H1E6</accession>